<gene>
    <name evidence="2" type="primary">ytwF</name>
    <name evidence="2" type="ORF">GCM10010913_25020</name>
</gene>
<reference evidence="3" key="1">
    <citation type="journal article" date="2019" name="Int. J. Syst. Evol. Microbiol.">
        <title>The Global Catalogue of Microorganisms (GCM) 10K type strain sequencing project: providing services to taxonomists for standard genome sequencing and annotation.</title>
        <authorList>
            <consortium name="The Broad Institute Genomics Platform"/>
            <consortium name="The Broad Institute Genome Sequencing Center for Infectious Disease"/>
            <person name="Wu L."/>
            <person name="Ma J."/>
        </authorList>
    </citation>
    <scope>NUCLEOTIDE SEQUENCE [LARGE SCALE GENOMIC DNA]</scope>
    <source>
        <strain evidence="3">CGMCC 1.15420</strain>
    </source>
</reference>
<protein>
    <recommendedName>
        <fullName evidence="1">Rhodanese domain-containing protein</fullName>
    </recommendedName>
</protein>
<dbReference type="PROSITE" id="PS50206">
    <property type="entry name" value="RHODANESE_3"/>
    <property type="match status" value="1"/>
</dbReference>
<sequence length="125" mass="14288">MREIIAGISHIDSAELQLILQNPDNKTLIIDVREPGEYIAGHIPGIPLIPMNDIPDYVQELDADREYIFVCRSGGRSYEVARFLKHNGFEKVHNFYGGMLSWSYEVTEGPEKIIQQFDPALLERN</sequence>
<evidence type="ECO:0000259" key="1">
    <source>
        <dbReference type="PROSITE" id="PS50206"/>
    </source>
</evidence>
<dbReference type="InterPro" id="IPR036873">
    <property type="entry name" value="Rhodanese-like_dom_sf"/>
</dbReference>
<feature type="domain" description="Rhodanese" evidence="1">
    <location>
        <begin position="23"/>
        <end position="107"/>
    </location>
</feature>
<dbReference type="InterPro" id="IPR001763">
    <property type="entry name" value="Rhodanese-like_dom"/>
</dbReference>
<keyword evidence="3" id="KW-1185">Reference proteome</keyword>
<organism evidence="2 3">
    <name type="scientific">Paenibacillus aceti</name>
    <dbReference type="NCBI Taxonomy" id="1820010"/>
    <lineage>
        <taxon>Bacteria</taxon>
        <taxon>Bacillati</taxon>
        <taxon>Bacillota</taxon>
        <taxon>Bacilli</taxon>
        <taxon>Bacillales</taxon>
        <taxon>Paenibacillaceae</taxon>
        <taxon>Paenibacillus</taxon>
    </lineage>
</organism>
<dbReference type="Gene3D" id="3.40.250.10">
    <property type="entry name" value="Rhodanese-like domain"/>
    <property type="match status" value="1"/>
</dbReference>
<comment type="caution">
    <text evidence="2">The sequence shown here is derived from an EMBL/GenBank/DDBJ whole genome shotgun (WGS) entry which is preliminary data.</text>
</comment>
<proteinExistence type="predicted"/>
<dbReference type="CDD" id="cd00158">
    <property type="entry name" value="RHOD"/>
    <property type="match status" value="1"/>
</dbReference>
<dbReference type="SUPFAM" id="SSF52821">
    <property type="entry name" value="Rhodanese/Cell cycle control phosphatase"/>
    <property type="match status" value="1"/>
</dbReference>
<accession>A0ABQ1VWQ3</accession>
<dbReference type="EMBL" id="BMIW01000017">
    <property type="protein sequence ID" value="GGG02202.1"/>
    <property type="molecule type" value="Genomic_DNA"/>
</dbReference>
<dbReference type="InterPro" id="IPR050229">
    <property type="entry name" value="GlpE_sulfurtransferase"/>
</dbReference>
<dbReference type="PANTHER" id="PTHR43031">
    <property type="entry name" value="FAD-DEPENDENT OXIDOREDUCTASE"/>
    <property type="match status" value="1"/>
</dbReference>
<dbReference type="Pfam" id="PF00581">
    <property type="entry name" value="Rhodanese"/>
    <property type="match status" value="1"/>
</dbReference>
<dbReference type="SMART" id="SM00450">
    <property type="entry name" value="RHOD"/>
    <property type="match status" value="1"/>
</dbReference>
<dbReference type="RefSeq" id="WP_120462901.1">
    <property type="nucleotide sequence ID" value="NZ_BMIW01000017.1"/>
</dbReference>
<evidence type="ECO:0000313" key="2">
    <source>
        <dbReference type="EMBL" id="GGG02202.1"/>
    </source>
</evidence>
<name>A0ABQ1VWQ3_9BACL</name>
<evidence type="ECO:0000313" key="3">
    <source>
        <dbReference type="Proteomes" id="UP000608420"/>
    </source>
</evidence>
<dbReference type="Proteomes" id="UP000608420">
    <property type="component" value="Unassembled WGS sequence"/>
</dbReference>
<dbReference type="PANTHER" id="PTHR43031:SF17">
    <property type="entry name" value="SULFURTRANSFERASE YTWF-RELATED"/>
    <property type="match status" value="1"/>
</dbReference>